<keyword evidence="1" id="KW-0812">Transmembrane</keyword>
<feature type="transmembrane region" description="Helical" evidence="1">
    <location>
        <begin position="364"/>
        <end position="383"/>
    </location>
</feature>
<feature type="transmembrane region" description="Helical" evidence="1">
    <location>
        <begin position="82"/>
        <end position="101"/>
    </location>
</feature>
<evidence type="ECO:0000256" key="1">
    <source>
        <dbReference type="SAM" id="Phobius"/>
    </source>
</evidence>
<feature type="transmembrane region" description="Helical" evidence="1">
    <location>
        <begin position="334"/>
        <end position="352"/>
    </location>
</feature>
<feature type="transmembrane region" description="Helical" evidence="1">
    <location>
        <begin position="310"/>
        <end position="328"/>
    </location>
</feature>
<dbReference type="Proteomes" id="UP001307705">
    <property type="component" value="Unassembled WGS sequence"/>
</dbReference>
<dbReference type="RefSeq" id="WP_338230068.1">
    <property type="nucleotide sequence ID" value="NZ_BTPE01000015.1"/>
</dbReference>
<name>A0ABQ6Q5W5_9BACT</name>
<protein>
    <recommendedName>
        <fullName evidence="4">Glycosyltransferase RgtA/B/C/D-like domain-containing protein</fullName>
    </recommendedName>
</protein>
<reference evidence="2 3" key="1">
    <citation type="submission" date="2023-08" db="EMBL/GenBank/DDBJ databases">
        <title>Draft genome sequence of Algoriphagus taiwanensis.</title>
        <authorList>
            <person name="Takatani N."/>
            <person name="Hosokawa M."/>
            <person name="Sawabe T."/>
        </authorList>
    </citation>
    <scope>NUCLEOTIDE SEQUENCE [LARGE SCALE GENOMIC DNA]</scope>
    <source>
        <strain evidence="2 3">JCM 19755</strain>
    </source>
</reference>
<feature type="transmembrane region" description="Helical" evidence="1">
    <location>
        <begin position="285"/>
        <end position="303"/>
    </location>
</feature>
<proteinExistence type="predicted"/>
<dbReference type="EMBL" id="BTPE01000015">
    <property type="protein sequence ID" value="GMQ35251.1"/>
    <property type="molecule type" value="Genomic_DNA"/>
</dbReference>
<keyword evidence="3" id="KW-1185">Reference proteome</keyword>
<feature type="transmembrane region" description="Helical" evidence="1">
    <location>
        <begin position="6"/>
        <end position="26"/>
    </location>
</feature>
<sequence length="513" mass="58518">MKSKLIVSILSVLVLSGVYLAMGYFLRTKGFYHLEAYFIDYKIDQLFRYDFSFFRTFYFTEPALLFLGSLALSWIPDIQSTYVLNALVMGILGVFLFKSAWERRSGSWASLIYLLFSPVIWYAGSSGSSFALYLTFYFLFFWLILGYIRDYSVFHLASLSILLGVFLLLDRSFLKLLILLIPIFFFISFYKAKGIRGNFYAKASIIFSNDSQRRKFFTGFFSSILLVVFIPLSGYGIFHLINEVFGGRVFYYETSLADFWNSYSGKTPLHVSDSLDWKIFSLGNLYFLLLIICLSAPLLYLFFRKGKSTALPMIAFLALGYVISEAAGEKILNLNLQLLGMLSGAGMAGILFSAKETPSGSFRIVSVLIALVTLILEFLYFNYSVAIHERRFFEALFHPPVESAERKSVESINNFLAEKGKTRILADDAIFFPHLSKLPKEASWVGHFSPDFQHSLQEPMIYADYLVITQETHPLHPNDVVAAALDRLEYHGIPLKTKVVYEDDLSLVLEVME</sequence>
<feature type="transmembrane region" description="Helical" evidence="1">
    <location>
        <begin position="108"/>
        <end position="124"/>
    </location>
</feature>
<keyword evidence="1" id="KW-0472">Membrane</keyword>
<accession>A0ABQ6Q5W5</accession>
<keyword evidence="1" id="KW-1133">Transmembrane helix</keyword>
<feature type="transmembrane region" description="Helical" evidence="1">
    <location>
        <begin position="176"/>
        <end position="195"/>
    </location>
</feature>
<gene>
    <name evidence="2" type="ORF">Ataiwa_35240</name>
</gene>
<feature type="transmembrane region" description="Helical" evidence="1">
    <location>
        <begin position="57"/>
        <end position="76"/>
    </location>
</feature>
<feature type="transmembrane region" description="Helical" evidence="1">
    <location>
        <begin position="216"/>
        <end position="238"/>
    </location>
</feature>
<evidence type="ECO:0000313" key="2">
    <source>
        <dbReference type="EMBL" id="GMQ35251.1"/>
    </source>
</evidence>
<evidence type="ECO:0000313" key="3">
    <source>
        <dbReference type="Proteomes" id="UP001307705"/>
    </source>
</evidence>
<organism evidence="2 3">
    <name type="scientific">Algoriphagus taiwanensis</name>
    <dbReference type="NCBI Taxonomy" id="1445656"/>
    <lineage>
        <taxon>Bacteria</taxon>
        <taxon>Pseudomonadati</taxon>
        <taxon>Bacteroidota</taxon>
        <taxon>Cytophagia</taxon>
        <taxon>Cytophagales</taxon>
        <taxon>Cyclobacteriaceae</taxon>
        <taxon>Algoriphagus</taxon>
    </lineage>
</organism>
<evidence type="ECO:0008006" key="4">
    <source>
        <dbReference type="Google" id="ProtNLM"/>
    </source>
</evidence>
<feature type="transmembrane region" description="Helical" evidence="1">
    <location>
        <begin position="153"/>
        <end position="170"/>
    </location>
</feature>
<comment type="caution">
    <text evidence="2">The sequence shown here is derived from an EMBL/GenBank/DDBJ whole genome shotgun (WGS) entry which is preliminary data.</text>
</comment>